<name>A0A7W8AXA8_STRST</name>
<accession>A0A7W8AXA8</accession>
<feature type="compositionally biased region" description="Basic and acidic residues" evidence="1">
    <location>
        <begin position="12"/>
        <end position="31"/>
    </location>
</feature>
<dbReference type="RefSeq" id="WP_184925294.1">
    <property type="nucleotide sequence ID" value="NZ_BMSQ01000002.1"/>
</dbReference>
<keyword evidence="3" id="KW-1185">Reference proteome</keyword>
<gene>
    <name evidence="2" type="ORF">FHS40_004130</name>
</gene>
<comment type="caution">
    <text evidence="2">The sequence shown here is derived from an EMBL/GenBank/DDBJ whole genome shotgun (WGS) entry which is preliminary data.</text>
</comment>
<evidence type="ECO:0000313" key="3">
    <source>
        <dbReference type="Proteomes" id="UP000549009"/>
    </source>
</evidence>
<dbReference type="EMBL" id="JACHJD010000006">
    <property type="protein sequence ID" value="MBB5105037.1"/>
    <property type="molecule type" value="Genomic_DNA"/>
</dbReference>
<sequence>MASLTQCGSPSDEERRPAASDGTRSPEHERSSPAPSTPGGRPTDADGSDEEDLERLVTDYTSDFAADTGYRRPTAVERRKVAEGVALLVGRKRERAERRLSDVDFTVRTITDAATGRRYAEVTDRSDHAPAPRGWGRVYVDLDSPVRWSAQVPHPVADKNTERLGVQLMRRSPGGVLIIAGAHRKAGRGNEADVAHRRRSVFHAICDELARRGLPGIQIHGMADDSAPDHDVVASTGKGRVAVAAGRDLADALRRRGYEVCRAWARSCPLEGRTNMQGRDAAEQETEFLHVEFAPKLRGERKHRRAAVAAMAEVTRGWRRAGS</sequence>
<reference evidence="2 3" key="1">
    <citation type="submission" date="2020-08" db="EMBL/GenBank/DDBJ databases">
        <title>Genomic Encyclopedia of Type Strains, Phase III (KMG-III): the genomes of soil and plant-associated and newly described type strains.</title>
        <authorList>
            <person name="Whitman W."/>
        </authorList>
    </citation>
    <scope>NUCLEOTIDE SEQUENCE [LARGE SCALE GENOMIC DNA]</scope>
    <source>
        <strain evidence="2 3">CECT 3146</strain>
    </source>
</reference>
<dbReference type="AlphaFoldDB" id="A0A7W8AXA8"/>
<evidence type="ECO:0000313" key="2">
    <source>
        <dbReference type="EMBL" id="MBB5105037.1"/>
    </source>
</evidence>
<dbReference type="Proteomes" id="UP000549009">
    <property type="component" value="Unassembled WGS sequence"/>
</dbReference>
<organism evidence="2 3">
    <name type="scientific">Streptomyces spectabilis</name>
    <dbReference type="NCBI Taxonomy" id="68270"/>
    <lineage>
        <taxon>Bacteria</taxon>
        <taxon>Bacillati</taxon>
        <taxon>Actinomycetota</taxon>
        <taxon>Actinomycetes</taxon>
        <taxon>Kitasatosporales</taxon>
        <taxon>Streptomycetaceae</taxon>
        <taxon>Streptomyces</taxon>
    </lineage>
</organism>
<protein>
    <submittedName>
        <fullName evidence="2">Uncharacterized protein</fullName>
    </submittedName>
</protein>
<proteinExistence type="predicted"/>
<evidence type="ECO:0000256" key="1">
    <source>
        <dbReference type="SAM" id="MobiDB-lite"/>
    </source>
</evidence>
<feature type="region of interest" description="Disordered" evidence="1">
    <location>
        <begin position="1"/>
        <end position="52"/>
    </location>
</feature>